<name>A0A917JX70_9PSEU</name>
<protein>
    <recommendedName>
        <fullName evidence="1">peptide chain release factor N(5)-glutamine methyltransferase</fullName>
        <ecNumber evidence="1">2.1.1.297</ecNumber>
    </recommendedName>
</protein>
<keyword evidence="2 7" id="KW-0489">Methyltransferase</keyword>
<evidence type="ECO:0000256" key="5">
    <source>
        <dbReference type="ARBA" id="ARBA00048391"/>
    </source>
</evidence>
<dbReference type="Gene3D" id="3.40.50.150">
    <property type="entry name" value="Vaccinia Virus protein VP39"/>
    <property type="match status" value="1"/>
</dbReference>
<dbReference type="InterPro" id="IPR004556">
    <property type="entry name" value="HemK-like"/>
</dbReference>
<dbReference type="InterPro" id="IPR029063">
    <property type="entry name" value="SAM-dependent_MTases_sf"/>
</dbReference>
<reference evidence="7 8" key="1">
    <citation type="journal article" date="2014" name="Int. J. Syst. Evol. Microbiol.">
        <title>Complete genome sequence of Corynebacterium casei LMG S-19264T (=DSM 44701T), isolated from a smear-ripened cheese.</title>
        <authorList>
            <consortium name="US DOE Joint Genome Institute (JGI-PGF)"/>
            <person name="Walter F."/>
            <person name="Albersmeier A."/>
            <person name="Kalinowski J."/>
            <person name="Ruckert C."/>
        </authorList>
    </citation>
    <scope>NUCLEOTIDE SEQUENCE [LARGE SCALE GENOMIC DNA]</scope>
    <source>
        <strain evidence="7 8">CGMCC 4.7206</strain>
    </source>
</reference>
<dbReference type="Proteomes" id="UP000597989">
    <property type="component" value="Unassembled WGS sequence"/>
</dbReference>
<comment type="catalytic activity">
    <reaction evidence="5">
        <text>L-glutaminyl-[peptide chain release factor] + S-adenosyl-L-methionine = N(5)-methyl-L-glutaminyl-[peptide chain release factor] + S-adenosyl-L-homocysteine + H(+)</text>
        <dbReference type="Rhea" id="RHEA:42896"/>
        <dbReference type="Rhea" id="RHEA-COMP:10271"/>
        <dbReference type="Rhea" id="RHEA-COMP:10272"/>
        <dbReference type="ChEBI" id="CHEBI:15378"/>
        <dbReference type="ChEBI" id="CHEBI:30011"/>
        <dbReference type="ChEBI" id="CHEBI:57856"/>
        <dbReference type="ChEBI" id="CHEBI:59789"/>
        <dbReference type="ChEBI" id="CHEBI:61891"/>
        <dbReference type="EC" id="2.1.1.297"/>
    </reaction>
</comment>
<dbReference type="EMBL" id="BMMT01000009">
    <property type="protein sequence ID" value="GGI90729.1"/>
    <property type="molecule type" value="Genomic_DNA"/>
</dbReference>
<evidence type="ECO:0000313" key="7">
    <source>
        <dbReference type="EMBL" id="GGI90729.1"/>
    </source>
</evidence>
<dbReference type="Pfam" id="PF05175">
    <property type="entry name" value="MTS"/>
    <property type="match status" value="1"/>
</dbReference>
<dbReference type="PANTHER" id="PTHR18895:SF74">
    <property type="entry name" value="MTRF1L RELEASE FACTOR GLUTAMINE METHYLTRANSFERASE"/>
    <property type="match status" value="1"/>
</dbReference>
<evidence type="ECO:0000259" key="6">
    <source>
        <dbReference type="Pfam" id="PF05175"/>
    </source>
</evidence>
<keyword evidence="3" id="KW-0808">Transferase</keyword>
<dbReference type="PANTHER" id="PTHR18895">
    <property type="entry name" value="HEMK METHYLTRANSFERASE"/>
    <property type="match status" value="1"/>
</dbReference>
<comment type="caution">
    <text evidence="7">The sequence shown here is derived from an EMBL/GenBank/DDBJ whole genome shotgun (WGS) entry which is preliminary data.</text>
</comment>
<dbReference type="NCBIfam" id="TIGR03704">
    <property type="entry name" value="PrmC_rel_meth"/>
    <property type="match status" value="1"/>
</dbReference>
<dbReference type="NCBIfam" id="TIGR00536">
    <property type="entry name" value="hemK_fam"/>
    <property type="match status" value="1"/>
</dbReference>
<gene>
    <name evidence="7" type="ORF">GCM10011581_29730</name>
</gene>
<evidence type="ECO:0000256" key="3">
    <source>
        <dbReference type="ARBA" id="ARBA00022679"/>
    </source>
</evidence>
<evidence type="ECO:0000256" key="2">
    <source>
        <dbReference type="ARBA" id="ARBA00022603"/>
    </source>
</evidence>
<sequence length="269" mass="28007">MFGCPPVSSVVDRLRAAGCVFAEQEAQLLLAEAGSPAQLERMVSRRVEGLPLEVVLGWVRFCGLRIAVEPGVFVPRRRTQLLAQQAVALTHPGSVVVDLCCGSAAVAAVVADSVTDTQVHAADIDAAAVRCARRNLPGGRVHQGDLFEPLPGALRGQVEVVVCNAPYVPSGQVAMLPPEAREHEPLVALDGGPDGLAVQRRVVASAAQWLAPGGHLLIESTRRQAETLAGLFTAAGLTVRVTTDPGAGATVVIGSRRASQGGPHDPREA</sequence>
<evidence type="ECO:0000256" key="4">
    <source>
        <dbReference type="ARBA" id="ARBA00022691"/>
    </source>
</evidence>
<proteinExistence type="predicted"/>
<dbReference type="AlphaFoldDB" id="A0A917JX70"/>
<dbReference type="CDD" id="cd02440">
    <property type="entry name" value="AdoMet_MTases"/>
    <property type="match status" value="1"/>
</dbReference>
<organism evidence="7 8">
    <name type="scientific">Saccharopolyspora thermophila</name>
    <dbReference type="NCBI Taxonomy" id="89367"/>
    <lineage>
        <taxon>Bacteria</taxon>
        <taxon>Bacillati</taxon>
        <taxon>Actinomycetota</taxon>
        <taxon>Actinomycetes</taxon>
        <taxon>Pseudonocardiales</taxon>
        <taxon>Pseudonocardiaceae</taxon>
        <taxon>Saccharopolyspora</taxon>
    </lineage>
</organism>
<dbReference type="GO" id="GO:0032259">
    <property type="term" value="P:methylation"/>
    <property type="evidence" value="ECO:0007669"/>
    <property type="project" value="UniProtKB-KW"/>
</dbReference>
<accession>A0A917JX70</accession>
<evidence type="ECO:0000256" key="1">
    <source>
        <dbReference type="ARBA" id="ARBA00012771"/>
    </source>
</evidence>
<evidence type="ECO:0000313" key="8">
    <source>
        <dbReference type="Proteomes" id="UP000597989"/>
    </source>
</evidence>
<dbReference type="SUPFAM" id="SSF53335">
    <property type="entry name" value="S-adenosyl-L-methionine-dependent methyltransferases"/>
    <property type="match status" value="1"/>
</dbReference>
<dbReference type="InterPro" id="IPR007848">
    <property type="entry name" value="Small_mtfrase_dom"/>
</dbReference>
<dbReference type="EC" id="2.1.1.297" evidence="1"/>
<dbReference type="InterPro" id="IPR050320">
    <property type="entry name" value="N5-glutamine_MTase"/>
</dbReference>
<keyword evidence="4" id="KW-0949">S-adenosyl-L-methionine</keyword>
<feature type="domain" description="Methyltransferase small" evidence="6">
    <location>
        <begin position="66"/>
        <end position="170"/>
    </location>
</feature>
<dbReference type="InterPro" id="IPR022446">
    <property type="entry name" value="MeTrfrase_put"/>
</dbReference>
<dbReference type="GO" id="GO:0102559">
    <property type="term" value="F:peptide chain release factor N(5)-glutamine methyltransferase activity"/>
    <property type="evidence" value="ECO:0007669"/>
    <property type="project" value="UniProtKB-EC"/>
</dbReference>